<evidence type="ECO:0000313" key="1">
    <source>
        <dbReference type="EMBL" id="VAX31612.1"/>
    </source>
</evidence>
<dbReference type="AlphaFoldDB" id="A0A3B1CT98"/>
<name>A0A3B1CT98_9ZZZZ</name>
<sequence>MNANFMVKVEDARLPDIQKALKAAGIKVRSIVEVYKEGVAEKKEVDNAKKEG</sequence>
<accession>A0A3B1CT98</accession>
<dbReference type="EMBL" id="UOGH01000210">
    <property type="protein sequence ID" value="VAX31612.1"/>
    <property type="molecule type" value="Genomic_DNA"/>
</dbReference>
<reference evidence="1" key="1">
    <citation type="submission" date="2018-06" db="EMBL/GenBank/DDBJ databases">
        <authorList>
            <person name="Zhirakovskaya E."/>
        </authorList>
    </citation>
    <scope>NUCLEOTIDE SEQUENCE</scope>
</reference>
<protein>
    <submittedName>
        <fullName evidence="1">Uncharacterized protein</fullName>
    </submittedName>
</protein>
<gene>
    <name evidence="1" type="ORF">MNBD_NITROSPIRAE02-1520</name>
</gene>
<organism evidence="1">
    <name type="scientific">hydrothermal vent metagenome</name>
    <dbReference type="NCBI Taxonomy" id="652676"/>
    <lineage>
        <taxon>unclassified sequences</taxon>
        <taxon>metagenomes</taxon>
        <taxon>ecological metagenomes</taxon>
    </lineage>
</organism>
<proteinExistence type="predicted"/>